<keyword evidence="1" id="KW-0472">Membrane</keyword>
<keyword evidence="4" id="KW-1185">Reference proteome</keyword>
<keyword evidence="1" id="KW-1133">Transmembrane helix</keyword>
<dbReference type="PANTHER" id="PTHR34458:SF5">
    <property type="entry name" value="POLLEN OLE E 1 ALLERGEN AND EXTENSIN FAMILY PROTEIN"/>
    <property type="match status" value="1"/>
</dbReference>
<dbReference type="OrthoDB" id="905355at2759"/>
<evidence type="ECO:0000256" key="1">
    <source>
        <dbReference type="SAM" id="Phobius"/>
    </source>
</evidence>
<proteinExistence type="predicted"/>
<feature type="signal peptide" evidence="2">
    <location>
        <begin position="1"/>
        <end position="19"/>
    </location>
</feature>
<comment type="caution">
    <text evidence="3">The sequence shown here is derived from an EMBL/GenBank/DDBJ whole genome shotgun (WGS) entry which is preliminary data.</text>
</comment>
<dbReference type="EMBL" id="JAAIUW010000003">
    <property type="protein sequence ID" value="KAF7837806.1"/>
    <property type="molecule type" value="Genomic_DNA"/>
</dbReference>
<accession>A0A835CCA0</accession>
<organism evidence="3 4">
    <name type="scientific">Senna tora</name>
    <dbReference type="NCBI Taxonomy" id="362788"/>
    <lineage>
        <taxon>Eukaryota</taxon>
        <taxon>Viridiplantae</taxon>
        <taxon>Streptophyta</taxon>
        <taxon>Embryophyta</taxon>
        <taxon>Tracheophyta</taxon>
        <taxon>Spermatophyta</taxon>
        <taxon>Magnoliopsida</taxon>
        <taxon>eudicotyledons</taxon>
        <taxon>Gunneridae</taxon>
        <taxon>Pentapetalae</taxon>
        <taxon>rosids</taxon>
        <taxon>fabids</taxon>
        <taxon>Fabales</taxon>
        <taxon>Fabaceae</taxon>
        <taxon>Caesalpinioideae</taxon>
        <taxon>Cassia clade</taxon>
        <taxon>Senna</taxon>
    </lineage>
</organism>
<dbReference type="Proteomes" id="UP000634136">
    <property type="component" value="Unassembled WGS sequence"/>
</dbReference>
<dbReference type="AlphaFoldDB" id="A0A835CCA0"/>
<evidence type="ECO:0000256" key="2">
    <source>
        <dbReference type="SAM" id="SignalP"/>
    </source>
</evidence>
<gene>
    <name evidence="3" type="ORF">G2W53_006288</name>
</gene>
<name>A0A835CCA0_9FABA</name>
<reference evidence="3" key="1">
    <citation type="submission" date="2020-09" db="EMBL/GenBank/DDBJ databases">
        <title>Genome-Enabled Discovery of Anthraquinone Biosynthesis in Senna tora.</title>
        <authorList>
            <person name="Kang S.-H."/>
            <person name="Pandey R.P."/>
            <person name="Lee C.-M."/>
            <person name="Sim J.-S."/>
            <person name="Jeong J.-T."/>
            <person name="Choi B.-S."/>
            <person name="Jung M."/>
            <person name="Ginzburg D."/>
            <person name="Zhao K."/>
            <person name="Won S.Y."/>
            <person name="Oh T.-J."/>
            <person name="Yu Y."/>
            <person name="Kim N.-H."/>
            <person name="Lee O.R."/>
            <person name="Lee T.-H."/>
            <person name="Bashyal P."/>
            <person name="Kim T.-S."/>
            <person name="Lee W.-H."/>
            <person name="Kawkins C."/>
            <person name="Kim C.-K."/>
            <person name="Kim J.S."/>
            <person name="Ahn B.O."/>
            <person name="Rhee S.Y."/>
            <person name="Sohng J.K."/>
        </authorList>
    </citation>
    <scope>NUCLEOTIDE SEQUENCE</scope>
    <source>
        <tissue evidence="3">Leaf</tissue>
    </source>
</reference>
<sequence length="236" mass="24925">MALKCVMVILMMCLSVSLAFPVGEGRGEMVGRELLHLFYIQGFVYCTPDGNPPSIINSTHHQLKFFADAEIHLVCSGGLLSSTVTNSEGKFEIYLNPIRDLLPNLLSSCQLQMTSPLNSCNITLPATGYLVSALTFFGNTILGSLLLYILGPTGFHGNVSLFAQRRGGGGGSGEFVLVFGVIEVDGDSGGGIGVSEALGGGGNRGFGREMKKGPKAASFRPAGCTKPLFLHAFLDD</sequence>
<evidence type="ECO:0000313" key="3">
    <source>
        <dbReference type="EMBL" id="KAF7837806.1"/>
    </source>
</evidence>
<dbReference type="InterPro" id="IPR040404">
    <property type="entry name" value="Phylloplanin-like"/>
</dbReference>
<evidence type="ECO:0000313" key="4">
    <source>
        <dbReference type="Proteomes" id="UP000634136"/>
    </source>
</evidence>
<feature type="transmembrane region" description="Helical" evidence="1">
    <location>
        <begin position="129"/>
        <end position="150"/>
    </location>
</feature>
<keyword evidence="2" id="KW-0732">Signal</keyword>
<dbReference type="PANTHER" id="PTHR34458">
    <property type="entry name" value="POLLEN OLE E 1 ALLERGEN AND EXTENSIN FAMILY PROTEIN-RELATED"/>
    <property type="match status" value="1"/>
</dbReference>
<protein>
    <submittedName>
        <fullName evidence="3">Phylloplanin-like</fullName>
    </submittedName>
</protein>
<feature type="chain" id="PRO_5032276555" evidence="2">
    <location>
        <begin position="20"/>
        <end position="236"/>
    </location>
</feature>
<keyword evidence="1" id="KW-0812">Transmembrane</keyword>